<dbReference type="Proteomes" id="UP000217758">
    <property type="component" value="Chromosome"/>
</dbReference>
<evidence type="ECO:0008006" key="3">
    <source>
        <dbReference type="Google" id="ProtNLM"/>
    </source>
</evidence>
<dbReference type="EMBL" id="AP014612">
    <property type="protein sequence ID" value="BAQ24141.1"/>
    <property type="molecule type" value="Genomic_DNA"/>
</dbReference>
<reference evidence="1 2" key="1">
    <citation type="journal article" date="2016" name="Microbiol. Immunol.">
        <title>Complete genome sequence of Streptococcus troglodytae TKU31 isolated from the oral cavity of a chimpanzee (Pan troglodytes).</title>
        <authorList>
            <person name="Okamoto M."/>
            <person name="Naito M."/>
            <person name="Miyanohara M."/>
            <person name="Imai S."/>
            <person name="Nomura Y."/>
            <person name="Saito W."/>
            <person name="Momoi Y."/>
            <person name="Takada K."/>
            <person name="Miyabe-Nishiwaki T."/>
            <person name="Tomonaga M."/>
            <person name="Hanada N."/>
        </authorList>
    </citation>
    <scope>NUCLEOTIDE SEQUENCE [LARGE SCALE GENOMIC DNA]</scope>
    <source>
        <strain evidence="2">TKU 31</strain>
    </source>
</reference>
<keyword evidence="2" id="KW-1185">Reference proteome</keyword>
<evidence type="ECO:0000313" key="1">
    <source>
        <dbReference type="EMBL" id="BAQ24141.1"/>
    </source>
</evidence>
<name>A0A1L7LIX0_9STRE</name>
<accession>A0A1L7LIX0</accession>
<sequence length="391" mass="46622">MKYIQPRNEDFIDKAKVQWKTVEDNANKLNNPDILINHFAKCYIRKQADKSDLVYRLIKEEVAIRELSLFLNKLSEYSKVYIKISDKNSTDRTIKYFNIKRNQQVRPLLSAIYLLENRNIINSEIREQSTIMIRNYFFAFNTYRLSSNRMEKTINKLSYDIYHSKYEAEFKMYLTDFFCSAKDILPDGDIKNAFFENKTFRFSNKDETLSKNRNIIRYILSELYSLEQFDTNIPTHSITIEHLLGDDGYTDNSLLQNLTLTTAEINSDDLGNKDLSTKLEILADKSTIRSNQKLKDYLNENGDFDFESRKNDILNQLFQRVFVFNPYLFHINEYDTKEFFEIYKLLEEKDQQELLDLLRKNGKNFENVLQNDPDLKDELAIYEELRENKKI</sequence>
<organism evidence="1 2">
    <name type="scientific">Streptococcus troglodytae</name>
    <dbReference type="NCBI Taxonomy" id="1111760"/>
    <lineage>
        <taxon>Bacteria</taxon>
        <taxon>Bacillati</taxon>
        <taxon>Bacillota</taxon>
        <taxon>Bacilli</taxon>
        <taxon>Lactobacillales</taxon>
        <taxon>Streptococcaceae</taxon>
        <taxon>Streptococcus</taxon>
    </lineage>
</organism>
<gene>
    <name evidence="1" type="ORF">SRT_08800</name>
</gene>
<proteinExistence type="predicted"/>
<protein>
    <recommendedName>
        <fullName evidence="3">DUF1524 domain-containing protein</fullName>
    </recommendedName>
</protein>
<evidence type="ECO:0000313" key="2">
    <source>
        <dbReference type="Proteomes" id="UP000217758"/>
    </source>
</evidence>
<dbReference type="KEGG" id="strg:SRT_08800"/>
<dbReference type="AlphaFoldDB" id="A0A1L7LIX0"/>
<dbReference type="RefSeq" id="WP_223214009.1">
    <property type="nucleotide sequence ID" value="NZ_AP014612.1"/>
</dbReference>